<dbReference type="EMBL" id="BLYI01000050">
    <property type="protein sequence ID" value="GFO86120.1"/>
    <property type="molecule type" value="Genomic_DNA"/>
</dbReference>
<keyword evidence="2" id="KW-1185">Reference proteome</keyword>
<evidence type="ECO:0000313" key="1">
    <source>
        <dbReference type="EMBL" id="GFO86120.1"/>
    </source>
</evidence>
<protein>
    <submittedName>
        <fullName evidence="1">Uncharacterized protein</fullName>
    </submittedName>
</protein>
<proteinExistence type="predicted"/>
<reference evidence="1" key="1">
    <citation type="submission" date="2020-06" db="EMBL/GenBank/DDBJ databases">
        <title>Characterization of fructooligosaccharide metabolism and fructooligosaccharide-degrading enzymes in human commensal butyrate producers.</title>
        <authorList>
            <person name="Tanno H."/>
            <person name="Fujii T."/>
            <person name="Hirano K."/>
            <person name="Maeno S."/>
            <person name="Tonozuka T."/>
            <person name="Sakamoto M."/>
            <person name="Ohkuma M."/>
            <person name="Tochio T."/>
            <person name="Endo A."/>
        </authorList>
    </citation>
    <scope>NUCLEOTIDE SEQUENCE</scope>
    <source>
        <strain evidence="1">JCM 17466</strain>
    </source>
</reference>
<dbReference type="RefSeq" id="WP_201311797.1">
    <property type="nucleotide sequence ID" value="NZ_BLYI01000050.1"/>
</dbReference>
<gene>
    <name evidence="1" type="ORF">ANBU17_24670</name>
</gene>
<comment type="caution">
    <text evidence="1">The sequence shown here is derived from an EMBL/GenBank/DDBJ whole genome shotgun (WGS) entry which is preliminary data.</text>
</comment>
<accession>A0A916QBC2</accession>
<dbReference type="Proteomes" id="UP000613208">
    <property type="component" value="Unassembled WGS sequence"/>
</dbReference>
<name>A0A916QBC2_9FIRM</name>
<dbReference type="AlphaFoldDB" id="A0A916QBC2"/>
<organism evidence="1 2">
    <name type="scientific">Anaerostipes butyraticus</name>
    <dbReference type="NCBI Taxonomy" id="645466"/>
    <lineage>
        <taxon>Bacteria</taxon>
        <taxon>Bacillati</taxon>
        <taxon>Bacillota</taxon>
        <taxon>Clostridia</taxon>
        <taxon>Lachnospirales</taxon>
        <taxon>Lachnospiraceae</taxon>
        <taxon>Anaerostipes</taxon>
    </lineage>
</organism>
<evidence type="ECO:0000313" key="2">
    <source>
        <dbReference type="Proteomes" id="UP000613208"/>
    </source>
</evidence>
<sequence>MERTHCTADAKHIRHFLDCCEGNWHQCVYVRCVSCKTPGYCRQPDFLYHPDPEGKPCILPMRDARLLFARFPEPTECAGALTMEQFHSLYRPYLEKEGLLEAPCLPEAMLRLQEAACYDW</sequence>